<dbReference type="STRING" id="1095630.A0A2J6SQA6"/>
<dbReference type="InParanoid" id="A0A2J6SQA6"/>
<organism evidence="1 2">
    <name type="scientific">Hyaloscypha bicolor E</name>
    <dbReference type="NCBI Taxonomy" id="1095630"/>
    <lineage>
        <taxon>Eukaryota</taxon>
        <taxon>Fungi</taxon>
        <taxon>Dikarya</taxon>
        <taxon>Ascomycota</taxon>
        <taxon>Pezizomycotina</taxon>
        <taxon>Leotiomycetes</taxon>
        <taxon>Helotiales</taxon>
        <taxon>Hyaloscyphaceae</taxon>
        <taxon>Hyaloscypha</taxon>
        <taxon>Hyaloscypha bicolor</taxon>
    </lineage>
</organism>
<dbReference type="Proteomes" id="UP000235371">
    <property type="component" value="Unassembled WGS sequence"/>
</dbReference>
<proteinExistence type="predicted"/>
<dbReference type="OrthoDB" id="3558041at2759"/>
<reference evidence="1 2" key="1">
    <citation type="submission" date="2016-04" db="EMBL/GenBank/DDBJ databases">
        <title>A degradative enzymes factory behind the ericoid mycorrhizal symbiosis.</title>
        <authorList>
            <consortium name="DOE Joint Genome Institute"/>
            <person name="Martino E."/>
            <person name="Morin E."/>
            <person name="Grelet G."/>
            <person name="Kuo A."/>
            <person name="Kohler A."/>
            <person name="Daghino S."/>
            <person name="Barry K."/>
            <person name="Choi C."/>
            <person name="Cichocki N."/>
            <person name="Clum A."/>
            <person name="Copeland A."/>
            <person name="Hainaut M."/>
            <person name="Haridas S."/>
            <person name="Labutti K."/>
            <person name="Lindquist E."/>
            <person name="Lipzen A."/>
            <person name="Khouja H.-R."/>
            <person name="Murat C."/>
            <person name="Ohm R."/>
            <person name="Olson A."/>
            <person name="Spatafora J."/>
            <person name="Veneault-Fourrey C."/>
            <person name="Henrissat B."/>
            <person name="Grigoriev I."/>
            <person name="Martin F."/>
            <person name="Perotto S."/>
        </authorList>
    </citation>
    <scope>NUCLEOTIDE SEQUENCE [LARGE SCALE GENOMIC DNA]</scope>
    <source>
        <strain evidence="1 2">E</strain>
    </source>
</reference>
<dbReference type="EMBL" id="KZ613895">
    <property type="protein sequence ID" value="PMD52956.1"/>
    <property type="molecule type" value="Genomic_DNA"/>
</dbReference>
<keyword evidence="2" id="KW-1185">Reference proteome</keyword>
<evidence type="ECO:0000313" key="2">
    <source>
        <dbReference type="Proteomes" id="UP000235371"/>
    </source>
</evidence>
<dbReference type="AlphaFoldDB" id="A0A2J6SQA6"/>
<protein>
    <submittedName>
        <fullName evidence="1">Uncharacterized protein</fullName>
    </submittedName>
</protein>
<name>A0A2J6SQA6_9HELO</name>
<evidence type="ECO:0000313" key="1">
    <source>
        <dbReference type="EMBL" id="PMD52956.1"/>
    </source>
</evidence>
<accession>A0A2J6SQA6</accession>
<dbReference type="GeneID" id="36579044"/>
<sequence>MTPPLAKGEYDVSWIYDPAPESVHTTNLVNQANNGEYAEDKLSDHIFGVILRALDEGGLIEEKNATLCLQALFWHKNRKILSIHQAHEHIGHPFLGPDGRVLALKGRTLCGGASNLQTSNLIPTQVNAHSLVRKLTSEKSLHWPR</sequence>
<dbReference type="RefSeq" id="XP_024729860.1">
    <property type="nucleotide sequence ID" value="XM_024870962.1"/>
</dbReference>
<gene>
    <name evidence="1" type="ORF">K444DRAFT_194922</name>
</gene>